<gene>
    <name evidence="1" type="ORF">ARMOST_12236</name>
</gene>
<proteinExistence type="predicted"/>
<reference evidence="2" key="1">
    <citation type="journal article" date="2017" name="Nat. Ecol. Evol.">
        <title>Genome expansion and lineage-specific genetic innovations in the forest pathogenic fungi Armillaria.</title>
        <authorList>
            <person name="Sipos G."/>
            <person name="Prasanna A.N."/>
            <person name="Walter M.C."/>
            <person name="O'Connor E."/>
            <person name="Balint B."/>
            <person name="Krizsan K."/>
            <person name="Kiss B."/>
            <person name="Hess J."/>
            <person name="Varga T."/>
            <person name="Slot J."/>
            <person name="Riley R."/>
            <person name="Boka B."/>
            <person name="Rigling D."/>
            <person name="Barry K."/>
            <person name="Lee J."/>
            <person name="Mihaltcheva S."/>
            <person name="LaButti K."/>
            <person name="Lipzen A."/>
            <person name="Waldron R."/>
            <person name="Moloney N.M."/>
            <person name="Sperisen C."/>
            <person name="Kredics L."/>
            <person name="Vagvoelgyi C."/>
            <person name="Patrignani A."/>
            <person name="Fitzpatrick D."/>
            <person name="Nagy I."/>
            <person name="Doyle S."/>
            <person name="Anderson J.B."/>
            <person name="Grigoriev I.V."/>
            <person name="Gueldener U."/>
            <person name="Muensterkoetter M."/>
            <person name="Nagy L.G."/>
        </authorList>
    </citation>
    <scope>NUCLEOTIDE SEQUENCE [LARGE SCALE GENOMIC DNA]</scope>
    <source>
        <strain evidence="2">C18/9</strain>
    </source>
</reference>
<evidence type="ECO:0000313" key="2">
    <source>
        <dbReference type="Proteomes" id="UP000219338"/>
    </source>
</evidence>
<protein>
    <submittedName>
        <fullName evidence="1">Uncharacterized protein</fullName>
    </submittedName>
</protein>
<name>A0A284RJD2_ARMOS</name>
<dbReference type="AlphaFoldDB" id="A0A284RJD2"/>
<dbReference type="Proteomes" id="UP000219338">
    <property type="component" value="Unassembled WGS sequence"/>
</dbReference>
<dbReference type="EMBL" id="FUEG01000009">
    <property type="protein sequence ID" value="SJL08864.1"/>
    <property type="molecule type" value="Genomic_DNA"/>
</dbReference>
<keyword evidence="2" id="KW-1185">Reference proteome</keyword>
<accession>A0A284RJD2</accession>
<organism evidence="1 2">
    <name type="scientific">Armillaria ostoyae</name>
    <name type="common">Armillaria root rot fungus</name>
    <dbReference type="NCBI Taxonomy" id="47428"/>
    <lineage>
        <taxon>Eukaryota</taxon>
        <taxon>Fungi</taxon>
        <taxon>Dikarya</taxon>
        <taxon>Basidiomycota</taxon>
        <taxon>Agaricomycotina</taxon>
        <taxon>Agaricomycetes</taxon>
        <taxon>Agaricomycetidae</taxon>
        <taxon>Agaricales</taxon>
        <taxon>Marasmiineae</taxon>
        <taxon>Physalacriaceae</taxon>
        <taxon>Armillaria</taxon>
    </lineage>
</organism>
<evidence type="ECO:0000313" key="1">
    <source>
        <dbReference type="EMBL" id="SJL08864.1"/>
    </source>
</evidence>
<sequence length="134" mass="15089">MVCICPRNPGYRNAKRYPRNRTGRSRSYGSTRVFEHETGSLGMRYIDGANTLYTFLLHRFYLCVSHLDLYGTSNDPFTATRTSLASSQHNNSIYHSVRNTLAVQSCAGRLRSANGLAPSASHLDERHFPFATNL</sequence>